<evidence type="ECO:0000256" key="1">
    <source>
        <dbReference type="SAM" id="MobiDB-lite"/>
    </source>
</evidence>
<reference evidence="2 3" key="1">
    <citation type="journal article" date="2018" name="PLoS ONE">
        <title>The draft genome of Kipferlia bialata reveals reductive genome evolution in fornicate parasites.</title>
        <authorList>
            <person name="Tanifuji G."/>
            <person name="Takabayashi S."/>
            <person name="Kume K."/>
            <person name="Takagi M."/>
            <person name="Nakayama T."/>
            <person name="Kamikawa R."/>
            <person name="Inagaki Y."/>
            <person name="Hashimoto T."/>
        </authorList>
    </citation>
    <scope>NUCLEOTIDE SEQUENCE [LARGE SCALE GENOMIC DNA]</scope>
    <source>
        <strain evidence="2">NY0173</strain>
    </source>
</reference>
<dbReference type="Proteomes" id="UP000265618">
    <property type="component" value="Unassembled WGS sequence"/>
</dbReference>
<comment type="caution">
    <text evidence="2">The sequence shown here is derived from an EMBL/GenBank/DDBJ whole genome shotgun (WGS) entry which is preliminary data.</text>
</comment>
<evidence type="ECO:0000313" key="2">
    <source>
        <dbReference type="EMBL" id="GCA62688.1"/>
    </source>
</evidence>
<proteinExistence type="predicted"/>
<accession>A0A391NTX6</accession>
<keyword evidence="3" id="KW-1185">Reference proteome</keyword>
<organism evidence="2 3">
    <name type="scientific">Kipferlia bialata</name>
    <dbReference type="NCBI Taxonomy" id="797122"/>
    <lineage>
        <taxon>Eukaryota</taxon>
        <taxon>Metamonada</taxon>
        <taxon>Carpediemonas-like organisms</taxon>
        <taxon>Kipferlia</taxon>
    </lineage>
</organism>
<dbReference type="AlphaFoldDB" id="A0A391NTX6"/>
<feature type="region of interest" description="Disordered" evidence="1">
    <location>
        <begin position="141"/>
        <end position="175"/>
    </location>
</feature>
<name>A0A391NTX6_9EUKA</name>
<protein>
    <submittedName>
        <fullName evidence="2">Uncharacterized protein</fullName>
    </submittedName>
</protein>
<evidence type="ECO:0000313" key="3">
    <source>
        <dbReference type="Proteomes" id="UP000265618"/>
    </source>
</evidence>
<sequence>MLDYGMPHLDSSIVADGWIKDAGSKLKGEAKKASKKATKFITQKAPKVLAESCQAALKTLLETGSLTAAVTRLVTTAASESVEIGKTEAEKLVKDAYNKAAGTQYEHADFISFANGLPAHHKLLKTVAKVVHAAPVRRTIHKVKHHGDSQERNTASPHATVLPYLDDSSDEESSD</sequence>
<dbReference type="EMBL" id="BDIP01001192">
    <property type="protein sequence ID" value="GCA62688.1"/>
    <property type="molecule type" value="Genomic_DNA"/>
</dbReference>
<gene>
    <name evidence="2" type="ORF">KIPB_005191</name>
</gene>